<organism evidence="4 5">
    <name type="scientific">Candidatus Jorgensenbacteria bacterium GWA1_54_12</name>
    <dbReference type="NCBI Taxonomy" id="1798468"/>
    <lineage>
        <taxon>Bacteria</taxon>
        <taxon>Candidatus Joergenseniibacteriota</taxon>
    </lineage>
</organism>
<evidence type="ECO:0000313" key="4">
    <source>
        <dbReference type="EMBL" id="OGG37457.1"/>
    </source>
</evidence>
<evidence type="ECO:0000259" key="3">
    <source>
        <dbReference type="Pfam" id="PF00303"/>
    </source>
</evidence>
<feature type="domain" description="Thymidylate synthase/dCMP hydroxymethylase" evidence="3">
    <location>
        <begin position="23"/>
        <end position="309"/>
    </location>
</feature>
<dbReference type="Gene3D" id="3.30.572.10">
    <property type="entry name" value="Thymidylate synthase/dCMP hydroxymethylase domain"/>
    <property type="match status" value="1"/>
</dbReference>
<dbReference type="EMBL" id="MFKH01000010">
    <property type="protein sequence ID" value="OGG37457.1"/>
    <property type="molecule type" value="Genomic_DNA"/>
</dbReference>
<dbReference type="GO" id="GO:0032259">
    <property type="term" value="P:methylation"/>
    <property type="evidence" value="ECO:0007669"/>
    <property type="project" value="UniProtKB-KW"/>
</dbReference>
<protein>
    <recommendedName>
        <fullName evidence="3">Thymidylate synthase/dCMP hydroxymethylase domain-containing protein</fullName>
    </recommendedName>
</protein>
<dbReference type="STRING" id="1798468.A2110_02550"/>
<reference evidence="4 5" key="1">
    <citation type="journal article" date="2016" name="Nat. Commun.">
        <title>Thousands of microbial genomes shed light on interconnected biogeochemical processes in an aquifer system.</title>
        <authorList>
            <person name="Anantharaman K."/>
            <person name="Brown C.T."/>
            <person name="Hug L.A."/>
            <person name="Sharon I."/>
            <person name="Castelle C.J."/>
            <person name="Probst A.J."/>
            <person name="Thomas B.C."/>
            <person name="Singh A."/>
            <person name="Wilkins M.J."/>
            <person name="Karaoz U."/>
            <person name="Brodie E.L."/>
            <person name="Williams K.H."/>
            <person name="Hubbard S.S."/>
            <person name="Banfield J.F."/>
        </authorList>
    </citation>
    <scope>NUCLEOTIDE SEQUENCE [LARGE SCALE GENOMIC DNA]</scope>
</reference>
<dbReference type="PANTHER" id="PTHR11548:SF1">
    <property type="entry name" value="THYMIDYLATE SYNTHASE 1"/>
    <property type="match status" value="1"/>
</dbReference>
<comment type="caution">
    <text evidence="4">The sequence shown here is derived from an EMBL/GenBank/DDBJ whole genome shotgun (WGS) entry which is preliminary data.</text>
</comment>
<evidence type="ECO:0000256" key="2">
    <source>
        <dbReference type="ARBA" id="ARBA00022679"/>
    </source>
</evidence>
<dbReference type="GO" id="GO:0006231">
    <property type="term" value="P:dTMP biosynthetic process"/>
    <property type="evidence" value="ECO:0007669"/>
    <property type="project" value="TreeGrafter"/>
</dbReference>
<dbReference type="Proteomes" id="UP000176273">
    <property type="component" value="Unassembled WGS sequence"/>
</dbReference>
<sequence>MSTIESVPVVRYKPFVLRGPDSQYQALLSRLLNEGEETGSAQGVPRLAVVNHGMTFDLSNGIPVITERDVVSGKHPTFYQALGELCAFLNGARTQEELESFGCFWWKRWVTAEKCVKRGLQPGDLGPGSYGPAWTAFPNPNGKPFNQIQHVVEQMRERPELITHIVSPFIPPYLGRGKGKTQEVVVVPCHGLLFIYTNPRTRELSLHHIQRSCDVPVGLAGNLVQYAALTMMFAQVLGYTARTLHYTISSAQCYHTNDHNPETDQRVAMREMLSTKPQQLATVRLNPAVTDIFAFRKEDFTIHDYYPQSERRPVWTPV</sequence>
<name>A0A1F6BLP2_9BACT</name>
<accession>A0A1F6BLP2</accession>
<gene>
    <name evidence="4" type="ORF">A2110_02550</name>
</gene>
<keyword evidence="1" id="KW-0489">Methyltransferase</keyword>
<dbReference type="InterPro" id="IPR023451">
    <property type="entry name" value="Thymidate_synth/dCMP_Mease_dom"/>
</dbReference>
<dbReference type="InterPro" id="IPR045097">
    <property type="entry name" value="Thymidate_synth/dCMP_Mease"/>
</dbReference>
<dbReference type="Pfam" id="PF00303">
    <property type="entry name" value="Thymidylat_synt"/>
    <property type="match status" value="1"/>
</dbReference>
<dbReference type="InterPro" id="IPR036926">
    <property type="entry name" value="Thymidate_synth/dCMP_Mease_sf"/>
</dbReference>
<dbReference type="AlphaFoldDB" id="A0A1F6BLP2"/>
<keyword evidence="2" id="KW-0808">Transferase</keyword>
<dbReference type="PANTHER" id="PTHR11548">
    <property type="entry name" value="THYMIDYLATE SYNTHASE 1"/>
    <property type="match status" value="1"/>
</dbReference>
<dbReference type="GO" id="GO:0004799">
    <property type="term" value="F:thymidylate synthase activity"/>
    <property type="evidence" value="ECO:0007669"/>
    <property type="project" value="TreeGrafter"/>
</dbReference>
<evidence type="ECO:0000313" key="5">
    <source>
        <dbReference type="Proteomes" id="UP000176273"/>
    </source>
</evidence>
<dbReference type="SUPFAM" id="SSF55831">
    <property type="entry name" value="Thymidylate synthase/dCMP hydroxymethylase"/>
    <property type="match status" value="1"/>
</dbReference>
<dbReference type="GO" id="GO:0005829">
    <property type="term" value="C:cytosol"/>
    <property type="evidence" value="ECO:0007669"/>
    <property type="project" value="TreeGrafter"/>
</dbReference>
<proteinExistence type="predicted"/>
<evidence type="ECO:0000256" key="1">
    <source>
        <dbReference type="ARBA" id="ARBA00022603"/>
    </source>
</evidence>